<organism evidence="2 3">
    <name type="scientific">Pisum sativum</name>
    <name type="common">Garden pea</name>
    <name type="synonym">Lathyrus oleraceus</name>
    <dbReference type="NCBI Taxonomy" id="3888"/>
    <lineage>
        <taxon>Eukaryota</taxon>
        <taxon>Viridiplantae</taxon>
        <taxon>Streptophyta</taxon>
        <taxon>Embryophyta</taxon>
        <taxon>Tracheophyta</taxon>
        <taxon>Spermatophyta</taxon>
        <taxon>Magnoliopsida</taxon>
        <taxon>eudicotyledons</taxon>
        <taxon>Gunneridae</taxon>
        <taxon>Pentapetalae</taxon>
        <taxon>rosids</taxon>
        <taxon>fabids</taxon>
        <taxon>Fabales</taxon>
        <taxon>Fabaceae</taxon>
        <taxon>Papilionoideae</taxon>
        <taxon>50 kb inversion clade</taxon>
        <taxon>NPAAA clade</taxon>
        <taxon>Hologalegina</taxon>
        <taxon>IRL clade</taxon>
        <taxon>Fabeae</taxon>
        <taxon>Lathyrus</taxon>
    </lineage>
</organism>
<dbReference type="Gramene" id="Psat02G0138500-T1">
    <property type="protein sequence ID" value="KAI5434529.1"/>
    <property type="gene ID" value="KIW84_021385"/>
</dbReference>
<dbReference type="PANTHER" id="PTHR33270:SF18">
    <property type="entry name" value="OS02G0324700 PROTEIN"/>
    <property type="match status" value="1"/>
</dbReference>
<evidence type="ECO:0000313" key="2">
    <source>
        <dbReference type="EMBL" id="KAI5434529.1"/>
    </source>
</evidence>
<dbReference type="Pfam" id="PF23156">
    <property type="entry name" value="DUF7054"/>
    <property type="match status" value="1"/>
</dbReference>
<gene>
    <name evidence="2" type="ORF">KIW84_021385</name>
</gene>
<feature type="domain" description="DUF7054" evidence="1">
    <location>
        <begin position="45"/>
        <end position="125"/>
    </location>
</feature>
<dbReference type="AlphaFoldDB" id="A0A9D5B9V8"/>
<dbReference type="InterPro" id="IPR040358">
    <property type="entry name" value="At4g22758-like"/>
</dbReference>
<evidence type="ECO:0000259" key="1">
    <source>
        <dbReference type="Pfam" id="PF23156"/>
    </source>
</evidence>
<reference evidence="2 3" key="1">
    <citation type="journal article" date="2022" name="Nat. Genet.">
        <title>Improved pea reference genome and pan-genome highlight genomic features and evolutionary characteristics.</title>
        <authorList>
            <person name="Yang T."/>
            <person name="Liu R."/>
            <person name="Luo Y."/>
            <person name="Hu S."/>
            <person name="Wang D."/>
            <person name="Wang C."/>
            <person name="Pandey M.K."/>
            <person name="Ge S."/>
            <person name="Xu Q."/>
            <person name="Li N."/>
            <person name="Li G."/>
            <person name="Huang Y."/>
            <person name="Saxena R.K."/>
            <person name="Ji Y."/>
            <person name="Li M."/>
            <person name="Yan X."/>
            <person name="He Y."/>
            <person name="Liu Y."/>
            <person name="Wang X."/>
            <person name="Xiang C."/>
            <person name="Varshney R.K."/>
            <person name="Ding H."/>
            <person name="Gao S."/>
            <person name="Zong X."/>
        </authorList>
    </citation>
    <scope>NUCLEOTIDE SEQUENCE [LARGE SCALE GENOMIC DNA]</scope>
    <source>
        <strain evidence="2 3">cv. Zhongwan 6</strain>
    </source>
</reference>
<protein>
    <recommendedName>
        <fullName evidence="1">DUF7054 domain-containing protein</fullName>
    </recommendedName>
</protein>
<name>A0A9D5B9V8_PEA</name>
<dbReference type="PANTHER" id="PTHR33270">
    <property type="entry name" value="BNAC05G50380D PROTEIN"/>
    <property type="match status" value="1"/>
</dbReference>
<dbReference type="Proteomes" id="UP001058974">
    <property type="component" value="Chromosome 2"/>
</dbReference>
<dbReference type="EMBL" id="JAMSHJ010000002">
    <property type="protein sequence ID" value="KAI5434529.1"/>
    <property type="molecule type" value="Genomic_DNA"/>
</dbReference>
<keyword evidence="3" id="KW-1185">Reference proteome</keyword>
<accession>A0A9D5B9V8</accession>
<comment type="caution">
    <text evidence="2">The sequence shown here is derived from an EMBL/GenBank/DDBJ whole genome shotgun (WGS) entry which is preliminary data.</text>
</comment>
<dbReference type="InterPro" id="IPR055482">
    <property type="entry name" value="DUF7054"/>
</dbReference>
<proteinExistence type="predicted"/>
<sequence>MSSKKRRDTAKKLQKFEKMALYKSKSWSVNDDVKSKKKNNNININRILISINIVGSSGPLTFVVNEDDIVCDVIGKTLKFYARQERLPALKSDVSDYVLHCSNDVSDALGPSEPIGSFRTRKFVLSENQASSTKTEEAGSKGRNSRWKSFSFKKFCFALHCAAIGRGGGRD</sequence>
<evidence type="ECO:0000313" key="3">
    <source>
        <dbReference type="Proteomes" id="UP001058974"/>
    </source>
</evidence>